<dbReference type="Proteomes" id="UP000327179">
    <property type="component" value="Chromosome"/>
</dbReference>
<dbReference type="RefSeq" id="WP_151132516.1">
    <property type="nucleotide sequence ID" value="NZ_CP043311.1"/>
</dbReference>
<evidence type="ECO:0000313" key="6">
    <source>
        <dbReference type="Proteomes" id="UP000327179"/>
    </source>
</evidence>
<dbReference type="GO" id="GO:1902201">
    <property type="term" value="P:negative regulation of bacterial-type flagellum-dependent cell motility"/>
    <property type="evidence" value="ECO:0007669"/>
    <property type="project" value="TreeGrafter"/>
</dbReference>
<proteinExistence type="predicted"/>
<keyword evidence="3" id="KW-0812">Transmembrane</keyword>
<dbReference type="CDD" id="cd01949">
    <property type="entry name" value="GGDEF"/>
    <property type="match status" value="1"/>
</dbReference>
<reference evidence="5 6" key="1">
    <citation type="submission" date="2019-08" db="EMBL/GenBank/DDBJ databases">
        <title>Whole-genome Sequencing of e-waste polymer degrading bacterium Pseudomonas sp. strain PE08.</title>
        <authorList>
            <person name="Kirdat K."/>
            <person name="Debbarma P."/>
            <person name="Narawade N."/>
            <person name="Suyal D."/>
            <person name="Thorat V."/>
            <person name="Shouche Y."/>
            <person name="Goel R."/>
            <person name="Yadav A."/>
        </authorList>
    </citation>
    <scope>NUCLEOTIDE SEQUENCE [LARGE SCALE GENOMIC DNA]</scope>
    <source>
        <strain evidence="5 6">PE08</strain>
    </source>
</reference>
<feature type="transmembrane region" description="Helical" evidence="3">
    <location>
        <begin position="33"/>
        <end position="54"/>
    </location>
</feature>
<dbReference type="AlphaFoldDB" id="A0A5J6QJL6"/>
<dbReference type="InterPro" id="IPR029787">
    <property type="entry name" value="Nucleotide_cyclase"/>
</dbReference>
<feature type="transmembrane region" description="Helical" evidence="3">
    <location>
        <begin position="166"/>
        <end position="185"/>
    </location>
</feature>
<dbReference type="SUPFAM" id="SSF55073">
    <property type="entry name" value="Nucleotide cyclase"/>
    <property type="match status" value="1"/>
</dbReference>
<dbReference type="InterPro" id="IPR043128">
    <property type="entry name" value="Rev_trsase/Diguanyl_cyclase"/>
</dbReference>
<evidence type="ECO:0000313" key="5">
    <source>
        <dbReference type="EMBL" id="QEY61975.1"/>
    </source>
</evidence>
<dbReference type="InterPro" id="IPR000160">
    <property type="entry name" value="GGDEF_dom"/>
</dbReference>
<keyword evidence="6" id="KW-1185">Reference proteome</keyword>
<dbReference type="KEGG" id="plal:FXN65_07805"/>
<dbReference type="Gene3D" id="3.30.70.270">
    <property type="match status" value="1"/>
</dbReference>
<dbReference type="InterPro" id="IPR050469">
    <property type="entry name" value="Diguanylate_Cyclase"/>
</dbReference>
<dbReference type="Pfam" id="PF00990">
    <property type="entry name" value="GGDEF"/>
    <property type="match status" value="1"/>
</dbReference>
<sequence>MFRTVESQLSRLAVTAELRAEFLQYDFERLRTFCMLVFSISIVLWFVFDLVVSFEGGQGFTIKSIYFLALLGGLTCCVPFIRKAGHFYLLNLAFVTVYCLGARLVIDGIPPDLQPLWLTLTASSIIFLASVLPQSNFSFFAVLVLSWVLLNPFFRDVPVLELKGTLILFYVLVFSALTVYTHLRLRQGKLHNYLMAKLLLEQAYIDALTQIPNRRAFMTRTAARLEKSAPGQLRYLAMVDIDFFKKINDSFGHDIGDEVLQRVAGNIRDAMGAFEFARLGGEEFGVYLWELSPEEAWQCMDKLLRAVRETPSAHPATISVGLARLADGDSINQALIKADQALYESKHNGRDRCTYAP</sequence>
<dbReference type="GO" id="GO:0052621">
    <property type="term" value="F:diguanylate cyclase activity"/>
    <property type="evidence" value="ECO:0007669"/>
    <property type="project" value="UniProtKB-EC"/>
</dbReference>
<dbReference type="PANTHER" id="PTHR45138:SF9">
    <property type="entry name" value="DIGUANYLATE CYCLASE DGCM-RELATED"/>
    <property type="match status" value="1"/>
</dbReference>
<dbReference type="PANTHER" id="PTHR45138">
    <property type="entry name" value="REGULATORY COMPONENTS OF SENSORY TRANSDUCTION SYSTEM"/>
    <property type="match status" value="1"/>
</dbReference>
<evidence type="ECO:0000256" key="2">
    <source>
        <dbReference type="ARBA" id="ARBA00034247"/>
    </source>
</evidence>
<accession>A0A5J6QJL6</accession>
<comment type="catalytic activity">
    <reaction evidence="2">
        <text>2 GTP = 3',3'-c-di-GMP + 2 diphosphate</text>
        <dbReference type="Rhea" id="RHEA:24898"/>
        <dbReference type="ChEBI" id="CHEBI:33019"/>
        <dbReference type="ChEBI" id="CHEBI:37565"/>
        <dbReference type="ChEBI" id="CHEBI:58805"/>
        <dbReference type="EC" id="2.7.7.65"/>
    </reaction>
</comment>
<dbReference type="PROSITE" id="PS50887">
    <property type="entry name" value="GGDEF"/>
    <property type="match status" value="1"/>
</dbReference>
<feature type="transmembrane region" description="Helical" evidence="3">
    <location>
        <begin position="60"/>
        <end position="81"/>
    </location>
</feature>
<name>A0A5J6QJL6_9GAMM</name>
<feature type="transmembrane region" description="Helical" evidence="3">
    <location>
        <begin position="88"/>
        <end position="109"/>
    </location>
</feature>
<evidence type="ECO:0000256" key="1">
    <source>
        <dbReference type="ARBA" id="ARBA00012528"/>
    </source>
</evidence>
<dbReference type="SMART" id="SM00267">
    <property type="entry name" value="GGDEF"/>
    <property type="match status" value="1"/>
</dbReference>
<evidence type="ECO:0000259" key="4">
    <source>
        <dbReference type="PROSITE" id="PS50887"/>
    </source>
</evidence>
<dbReference type="EC" id="2.7.7.65" evidence="1"/>
<keyword evidence="3" id="KW-0472">Membrane</keyword>
<dbReference type="GO" id="GO:0005886">
    <property type="term" value="C:plasma membrane"/>
    <property type="evidence" value="ECO:0007669"/>
    <property type="project" value="TreeGrafter"/>
</dbReference>
<dbReference type="GO" id="GO:0043709">
    <property type="term" value="P:cell adhesion involved in single-species biofilm formation"/>
    <property type="evidence" value="ECO:0007669"/>
    <property type="project" value="TreeGrafter"/>
</dbReference>
<gene>
    <name evidence="5" type="ORF">FXN65_07805</name>
</gene>
<feature type="domain" description="GGDEF" evidence="4">
    <location>
        <begin position="232"/>
        <end position="357"/>
    </location>
</feature>
<organism evidence="5 6">
    <name type="scientific">Metapseudomonas lalkuanensis</name>
    <dbReference type="NCBI Taxonomy" id="2604832"/>
    <lineage>
        <taxon>Bacteria</taxon>
        <taxon>Pseudomonadati</taxon>
        <taxon>Pseudomonadota</taxon>
        <taxon>Gammaproteobacteria</taxon>
        <taxon>Pseudomonadales</taxon>
        <taxon>Pseudomonadaceae</taxon>
        <taxon>Metapseudomonas</taxon>
    </lineage>
</organism>
<dbReference type="NCBIfam" id="TIGR00254">
    <property type="entry name" value="GGDEF"/>
    <property type="match status" value="1"/>
</dbReference>
<keyword evidence="3" id="KW-1133">Transmembrane helix</keyword>
<protein>
    <recommendedName>
        <fullName evidence="1">diguanylate cyclase</fullName>
        <ecNumber evidence="1">2.7.7.65</ecNumber>
    </recommendedName>
</protein>
<dbReference type="EMBL" id="CP043311">
    <property type="protein sequence ID" value="QEY61975.1"/>
    <property type="molecule type" value="Genomic_DNA"/>
</dbReference>
<evidence type="ECO:0000256" key="3">
    <source>
        <dbReference type="SAM" id="Phobius"/>
    </source>
</evidence>